<proteinExistence type="predicted"/>
<dbReference type="EMBL" id="NCKW01020351">
    <property type="protein sequence ID" value="POM58124.1"/>
    <property type="molecule type" value="Genomic_DNA"/>
</dbReference>
<reference evidence="1 2" key="1">
    <citation type="journal article" date="2017" name="Genome Biol. Evol.">
        <title>Phytophthora megakarya and P. palmivora, closely related causal agents of cacao black pod rot, underwent increases in genome sizes and gene numbers by different mechanisms.</title>
        <authorList>
            <person name="Ali S.S."/>
            <person name="Shao J."/>
            <person name="Lary D.J."/>
            <person name="Kronmiller B."/>
            <person name="Shen D."/>
            <person name="Strem M.D."/>
            <person name="Amoako-Attah I."/>
            <person name="Akrofi A.Y."/>
            <person name="Begoude B.A."/>
            <person name="Ten Hoopen G.M."/>
            <person name="Coulibaly K."/>
            <person name="Kebe B.I."/>
            <person name="Melnick R.L."/>
            <person name="Guiltinan M.J."/>
            <person name="Tyler B.M."/>
            <person name="Meinhardt L.W."/>
            <person name="Bailey B.A."/>
        </authorList>
    </citation>
    <scope>NUCLEOTIDE SEQUENCE [LARGE SCALE GENOMIC DNA]</scope>
    <source>
        <strain evidence="2">sbr112.9</strain>
    </source>
</reference>
<gene>
    <name evidence="1" type="ORF">PHPALM_37275</name>
</gene>
<keyword evidence="2" id="KW-1185">Reference proteome</keyword>
<protein>
    <submittedName>
        <fullName evidence="1">Uncharacterized protein</fullName>
    </submittedName>
</protein>
<dbReference type="Proteomes" id="UP000237271">
    <property type="component" value="Unassembled WGS sequence"/>
</dbReference>
<evidence type="ECO:0000313" key="2">
    <source>
        <dbReference type="Proteomes" id="UP000237271"/>
    </source>
</evidence>
<dbReference type="AlphaFoldDB" id="A0A2P4WXU9"/>
<evidence type="ECO:0000313" key="1">
    <source>
        <dbReference type="EMBL" id="POM58124.1"/>
    </source>
</evidence>
<accession>A0A2P4WXU9</accession>
<sequence length="126" mass="14491">MSEEESCMNIRLGESCLQMYERALVISPANTARTCKSKQIEFKKWCEDQAFSDLTRFTVIGPKLHQFLNQFVIGDQNDIKRKKRKMFADRGSDALLDGYTTNDQIPCISTYFWTAGRDYGTNIISV</sequence>
<name>A0A2P4WXU9_9STRA</name>
<organism evidence="1 2">
    <name type="scientific">Phytophthora palmivora</name>
    <dbReference type="NCBI Taxonomy" id="4796"/>
    <lineage>
        <taxon>Eukaryota</taxon>
        <taxon>Sar</taxon>
        <taxon>Stramenopiles</taxon>
        <taxon>Oomycota</taxon>
        <taxon>Peronosporomycetes</taxon>
        <taxon>Peronosporales</taxon>
        <taxon>Peronosporaceae</taxon>
        <taxon>Phytophthora</taxon>
    </lineage>
</organism>
<comment type="caution">
    <text evidence="1">The sequence shown here is derived from an EMBL/GenBank/DDBJ whole genome shotgun (WGS) entry which is preliminary data.</text>
</comment>